<dbReference type="GO" id="GO:0071555">
    <property type="term" value="P:cell wall organization"/>
    <property type="evidence" value="ECO:0007669"/>
    <property type="project" value="UniProtKB-KW"/>
</dbReference>
<dbReference type="GO" id="GO:0004650">
    <property type="term" value="F:polygalacturonase activity"/>
    <property type="evidence" value="ECO:0007669"/>
    <property type="project" value="InterPro"/>
</dbReference>
<evidence type="ECO:0000313" key="11">
    <source>
        <dbReference type="Proteomes" id="UP000631114"/>
    </source>
</evidence>
<dbReference type="GO" id="GO:0005975">
    <property type="term" value="P:carbohydrate metabolic process"/>
    <property type="evidence" value="ECO:0007669"/>
    <property type="project" value="InterPro"/>
</dbReference>
<evidence type="ECO:0000256" key="4">
    <source>
        <dbReference type="ARBA" id="ARBA00022525"/>
    </source>
</evidence>
<protein>
    <recommendedName>
        <fullName evidence="12">Polygalacturonase</fullName>
    </recommendedName>
</protein>
<keyword evidence="6 8" id="KW-0326">Glycosidase</keyword>
<dbReference type="InterPro" id="IPR012334">
    <property type="entry name" value="Pectin_lyas_fold"/>
</dbReference>
<keyword evidence="11" id="KW-1185">Reference proteome</keyword>
<evidence type="ECO:0000256" key="5">
    <source>
        <dbReference type="ARBA" id="ARBA00022801"/>
    </source>
</evidence>
<sequence>MALSKNYLYVLCISSLFIFSLKFALANARSKPSPAPEADSPIVTPTPKGGSLLGVFDVTKYGSVADAKTDSKSAFQAAWTAACKHAGDSTFIVPRGEFLVAPISFCGPCNKSPNVEIRGTLKDPSDPSVFKEPTWLEFRDLSFINITGVGIGMLDESRVGRDHWIPTSNIKFEDIIMTNVKNPIIVDQEYCPSKGCETKPSQVEISDVLFKNIKGIATTKSEVTLVCSSSMPCENVVLANIDLKYILPDGPTTSTCTNVKRISITGMENPQPCS</sequence>
<feature type="chain" id="PRO_5032448832" description="Polygalacturonase" evidence="9">
    <location>
        <begin position="29"/>
        <end position="274"/>
    </location>
</feature>
<dbReference type="OrthoDB" id="187139at2759"/>
<evidence type="ECO:0000256" key="7">
    <source>
        <dbReference type="ARBA" id="ARBA00023316"/>
    </source>
</evidence>
<evidence type="ECO:0000256" key="2">
    <source>
        <dbReference type="ARBA" id="ARBA00008834"/>
    </source>
</evidence>
<keyword evidence="3" id="KW-0134">Cell wall</keyword>
<dbReference type="SUPFAM" id="SSF51126">
    <property type="entry name" value="Pectin lyase-like"/>
    <property type="match status" value="2"/>
</dbReference>
<dbReference type="InterPro" id="IPR011050">
    <property type="entry name" value="Pectin_lyase_fold/virulence"/>
</dbReference>
<comment type="caution">
    <text evidence="10">The sequence shown here is derived from an EMBL/GenBank/DDBJ whole genome shotgun (WGS) entry which is preliminary data.</text>
</comment>
<dbReference type="Pfam" id="PF00295">
    <property type="entry name" value="Glyco_hydro_28"/>
    <property type="match status" value="1"/>
</dbReference>
<dbReference type="Proteomes" id="UP000631114">
    <property type="component" value="Unassembled WGS sequence"/>
</dbReference>
<dbReference type="AlphaFoldDB" id="A0A835MA24"/>
<evidence type="ECO:0000256" key="6">
    <source>
        <dbReference type="ARBA" id="ARBA00023295"/>
    </source>
</evidence>
<accession>A0A835MA24</accession>
<evidence type="ECO:0008006" key="12">
    <source>
        <dbReference type="Google" id="ProtNLM"/>
    </source>
</evidence>
<reference evidence="10 11" key="1">
    <citation type="submission" date="2020-10" db="EMBL/GenBank/DDBJ databases">
        <title>The Coptis chinensis genome and diversification of protoberbering-type alkaloids.</title>
        <authorList>
            <person name="Wang B."/>
            <person name="Shu S."/>
            <person name="Song C."/>
            <person name="Liu Y."/>
        </authorList>
    </citation>
    <scope>NUCLEOTIDE SEQUENCE [LARGE SCALE GENOMIC DNA]</scope>
    <source>
        <strain evidence="10">HL-2020</strain>
        <tissue evidence="10">Leaf</tissue>
    </source>
</reference>
<keyword evidence="4" id="KW-0964">Secreted</keyword>
<keyword evidence="5 8" id="KW-0378">Hydrolase</keyword>
<dbReference type="InterPro" id="IPR000743">
    <property type="entry name" value="Glyco_hydro_28"/>
</dbReference>
<organism evidence="10 11">
    <name type="scientific">Coptis chinensis</name>
    <dbReference type="NCBI Taxonomy" id="261450"/>
    <lineage>
        <taxon>Eukaryota</taxon>
        <taxon>Viridiplantae</taxon>
        <taxon>Streptophyta</taxon>
        <taxon>Embryophyta</taxon>
        <taxon>Tracheophyta</taxon>
        <taxon>Spermatophyta</taxon>
        <taxon>Magnoliopsida</taxon>
        <taxon>Ranunculales</taxon>
        <taxon>Ranunculaceae</taxon>
        <taxon>Coptidoideae</taxon>
        <taxon>Coptis</taxon>
    </lineage>
</organism>
<evidence type="ECO:0000256" key="8">
    <source>
        <dbReference type="RuleBase" id="RU361169"/>
    </source>
</evidence>
<evidence type="ECO:0000256" key="3">
    <source>
        <dbReference type="ARBA" id="ARBA00022512"/>
    </source>
</evidence>
<comment type="subcellular location">
    <subcellularLocation>
        <location evidence="1">Secreted</location>
        <location evidence="1">Cell wall</location>
    </subcellularLocation>
</comment>
<proteinExistence type="inferred from homology"/>
<dbReference type="EMBL" id="JADFTS010000002">
    <property type="protein sequence ID" value="KAF9619344.1"/>
    <property type="molecule type" value="Genomic_DNA"/>
</dbReference>
<feature type="signal peptide" evidence="9">
    <location>
        <begin position="1"/>
        <end position="28"/>
    </location>
</feature>
<name>A0A835MA24_9MAGN</name>
<evidence type="ECO:0000256" key="9">
    <source>
        <dbReference type="SAM" id="SignalP"/>
    </source>
</evidence>
<gene>
    <name evidence="10" type="ORF">IFM89_006531</name>
</gene>
<evidence type="ECO:0000313" key="10">
    <source>
        <dbReference type="EMBL" id="KAF9619344.1"/>
    </source>
</evidence>
<keyword evidence="9" id="KW-0732">Signal</keyword>
<dbReference type="PANTHER" id="PTHR31375">
    <property type="match status" value="1"/>
</dbReference>
<evidence type="ECO:0000256" key="1">
    <source>
        <dbReference type="ARBA" id="ARBA00004191"/>
    </source>
</evidence>
<comment type="similarity">
    <text evidence="2 8">Belongs to the glycosyl hydrolase 28 family.</text>
</comment>
<keyword evidence="7" id="KW-0961">Cell wall biogenesis/degradation</keyword>
<dbReference type="Gene3D" id="2.160.20.10">
    <property type="entry name" value="Single-stranded right-handed beta-helix, Pectin lyase-like"/>
    <property type="match status" value="2"/>
</dbReference>